<evidence type="ECO:0000256" key="3">
    <source>
        <dbReference type="ARBA" id="ARBA00022741"/>
    </source>
</evidence>
<dbReference type="SUPFAM" id="SSF52540">
    <property type="entry name" value="P-loop containing nucleoside triphosphate hydrolases"/>
    <property type="match status" value="1"/>
</dbReference>
<sequence>MLERKTLKRLEFDKILKKLAGCTGSVLGRERALSLMPSVDYQTVKIWLSETTEAREMFRLEPAADIGGWHDIRKSVIRAHQGAVLEAKDLSEIGETLAAARLARNYLLERDEFYPLLAGIGSRITSFADLEHRLKNAILPGGEIADRASDALSQIRRRITNNRASVKERLEHIIRSPNYQKYLQDPIVTIREGRYVVPVKLEYRGQVQGIVHDTSASGATLFVEPMAVVEANNELRRLIAAEKQEIVKILTDLSCRVAQESEPLGVTLEALGHLDFVLAKARLSSQMDAWAPVLVDGPVVNIQKGRHPLLAGDVVPVSVHLGKEFDSLIITGPNTGGKTVTLKTIGLLVLMAQSGLHIPAESSSETGIFEQVFADIGDEQSIEQSLSTFSSHMSNIVSILNQSGAGSLVLMDELGAGTDPTEGAALAQAILEKLHEQKAKIVATTHYSELKNFAYAHRRVENASVEFDPISLKPTYRLLIGKPGRSNAFEIALRLGLEPGVVSRARDFLTTEQIEISELMLRLEKERQAAEEEKRIAELLRQDAEKLKARYTELEQMLREKREDILAKAHEEASKTVKNTRQEAEEAIKEFRGMLQENDNRLKEMAVQEVRNKIKGMQGRLRKAPEKSHGGVVPRELLIGEEVFIPNLNQQGYVLNVSTDGKEALVQVGIMKLNMPVKDLRKVDEAKKENSGKVQFAGLLKNKSQEISTKLDLRGMRAEEAWLEVEKYLDDAFLAGLNKIYVVHGKGTGALRAMIQRELQNSRRVKSFRLGEHGEGGAGVTVVDLK</sequence>
<dbReference type="InterPro" id="IPR000432">
    <property type="entry name" value="DNA_mismatch_repair_MutS_C"/>
</dbReference>
<dbReference type="GO" id="GO:0005524">
    <property type="term" value="F:ATP binding"/>
    <property type="evidence" value="ECO:0007669"/>
    <property type="project" value="UniProtKB-UniRule"/>
</dbReference>
<dbReference type="RefSeq" id="WP_015757902.1">
    <property type="nucleotide sequence ID" value="NC_013216.1"/>
</dbReference>
<dbReference type="PROSITE" id="PS50828">
    <property type="entry name" value="SMR"/>
    <property type="match status" value="1"/>
</dbReference>
<keyword evidence="5 8" id="KW-0067">ATP-binding</keyword>
<dbReference type="Pfam" id="PF20297">
    <property type="entry name" value="MSSS"/>
    <property type="match status" value="1"/>
</dbReference>
<dbReference type="PANTHER" id="PTHR48466">
    <property type="entry name" value="OS10G0509000 PROTEIN-RELATED"/>
    <property type="match status" value="1"/>
</dbReference>
<dbReference type="OrthoDB" id="9808166at2"/>
<dbReference type="InterPro" id="IPR007696">
    <property type="entry name" value="DNA_mismatch_repair_MutS_core"/>
</dbReference>
<name>C8W0E6_DESAS</name>
<dbReference type="SMART" id="SM00463">
    <property type="entry name" value="SMR"/>
    <property type="match status" value="1"/>
</dbReference>
<dbReference type="GO" id="GO:0140664">
    <property type="term" value="F:ATP-dependent DNA damage sensor activity"/>
    <property type="evidence" value="ECO:0007669"/>
    <property type="project" value="InterPro"/>
</dbReference>
<accession>C8W0E6</accession>
<dbReference type="GO" id="GO:0043023">
    <property type="term" value="F:ribosomal large subunit binding"/>
    <property type="evidence" value="ECO:0007669"/>
    <property type="project" value="UniProtKB-UniRule"/>
</dbReference>
<dbReference type="KEGG" id="dae:Dtox_2390"/>
<dbReference type="SMART" id="SM00533">
    <property type="entry name" value="MUTSd"/>
    <property type="match status" value="1"/>
</dbReference>
<organism evidence="11 12">
    <name type="scientific">Desulfofarcimen acetoxidans (strain ATCC 49208 / DSM 771 / KCTC 5769 / VKM B-1644 / 5575)</name>
    <name type="common">Desulfotomaculum acetoxidans</name>
    <dbReference type="NCBI Taxonomy" id="485916"/>
    <lineage>
        <taxon>Bacteria</taxon>
        <taxon>Bacillati</taxon>
        <taxon>Bacillota</taxon>
        <taxon>Clostridia</taxon>
        <taxon>Eubacteriales</taxon>
        <taxon>Peptococcaceae</taxon>
        <taxon>Desulfofarcimen</taxon>
    </lineage>
</organism>
<evidence type="ECO:0000256" key="7">
    <source>
        <dbReference type="ARBA" id="ARBA00023125"/>
    </source>
</evidence>
<gene>
    <name evidence="8" type="primary">mutS2</name>
    <name evidence="8" type="synonym">rqcU</name>
    <name evidence="11" type="ordered locus">Dtox_2390</name>
</gene>
<dbReference type="FunFam" id="3.40.50.300:FF:000830">
    <property type="entry name" value="Endonuclease MutS2"/>
    <property type="match status" value="1"/>
</dbReference>
<dbReference type="PANTHER" id="PTHR48466:SF2">
    <property type="entry name" value="OS10G0509000 PROTEIN"/>
    <property type="match status" value="1"/>
</dbReference>
<dbReference type="EMBL" id="CP001720">
    <property type="protein sequence ID" value="ACV63201.1"/>
    <property type="molecule type" value="Genomic_DNA"/>
</dbReference>
<dbReference type="InterPro" id="IPR045076">
    <property type="entry name" value="MutS"/>
</dbReference>
<keyword evidence="4 8" id="KW-0378">Hydrolase</keyword>
<dbReference type="eggNOG" id="COG1193">
    <property type="taxonomic scope" value="Bacteria"/>
</dbReference>
<dbReference type="Gene3D" id="3.30.1370.110">
    <property type="match status" value="1"/>
</dbReference>
<dbReference type="HOGENOM" id="CLU_011252_2_1_9"/>
<evidence type="ECO:0000256" key="9">
    <source>
        <dbReference type="SAM" id="Coils"/>
    </source>
</evidence>
<comment type="function">
    <text evidence="8">Endonuclease that is involved in the suppression of homologous recombination and thus may have a key role in the control of bacterial genetic diversity.</text>
</comment>
<comment type="function">
    <text evidence="8">Acts as a ribosome collision sensor, splitting the ribosome into its 2 subunits. Detects stalled/collided 70S ribosomes which it binds and splits by an ATP-hydrolysis driven conformational change. Acts upstream of the ribosome quality control system (RQC), a ribosome-associated complex that mediates the extraction of incompletely synthesized nascent chains from stalled ribosomes and their subsequent degradation. Probably generates substrates for RQC.</text>
</comment>
<dbReference type="GO" id="GO:0045910">
    <property type="term" value="P:negative regulation of DNA recombination"/>
    <property type="evidence" value="ECO:0007669"/>
    <property type="project" value="InterPro"/>
</dbReference>
<dbReference type="GO" id="GO:0016887">
    <property type="term" value="F:ATP hydrolysis activity"/>
    <property type="evidence" value="ECO:0007669"/>
    <property type="project" value="InterPro"/>
</dbReference>
<dbReference type="GO" id="GO:0006298">
    <property type="term" value="P:mismatch repair"/>
    <property type="evidence" value="ECO:0007669"/>
    <property type="project" value="InterPro"/>
</dbReference>
<evidence type="ECO:0000256" key="2">
    <source>
        <dbReference type="ARBA" id="ARBA00022730"/>
    </source>
</evidence>
<feature type="coiled-coil region" evidence="9">
    <location>
        <begin position="513"/>
        <end position="601"/>
    </location>
</feature>
<dbReference type="GO" id="GO:0072344">
    <property type="term" value="P:rescue of stalled ribosome"/>
    <property type="evidence" value="ECO:0007669"/>
    <property type="project" value="UniProtKB-UniRule"/>
</dbReference>
<keyword evidence="7 8" id="KW-0238">DNA-binding</keyword>
<dbReference type="AlphaFoldDB" id="C8W0E6"/>
<comment type="similarity">
    <text evidence="8">Belongs to the DNA mismatch repair MutS family. MutS2 subfamily.</text>
</comment>
<dbReference type="PIRSF" id="PIRSF005814">
    <property type="entry name" value="MutS_YshD"/>
    <property type="match status" value="1"/>
</dbReference>
<evidence type="ECO:0000256" key="5">
    <source>
        <dbReference type="ARBA" id="ARBA00022840"/>
    </source>
</evidence>
<evidence type="ECO:0000256" key="1">
    <source>
        <dbReference type="ARBA" id="ARBA00022722"/>
    </source>
</evidence>
<evidence type="ECO:0000256" key="6">
    <source>
        <dbReference type="ARBA" id="ARBA00022884"/>
    </source>
</evidence>
<dbReference type="GO" id="GO:0019843">
    <property type="term" value="F:rRNA binding"/>
    <property type="evidence" value="ECO:0007669"/>
    <property type="project" value="UniProtKB-UniRule"/>
</dbReference>
<reference evidence="11 12" key="1">
    <citation type="journal article" date="2009" name="Stand. Genomic Sci.">
        <title>Complete genome sequence of Desulfotomaculum acetoxidans type strain (5575).</title>
        <authorList>
            <person name="Spring S."/>
            <person name="Lapidus A."/>
            <person name="Schroder M."/>
            <person name="Gleim D."/>
            <person name="Sims D."/>
            <person name="Meincke L."/>
            <person name="Glavina Del Rio T."/>
            <person name="Tice H."/>
            <person name="Copeland A."/>
            <person name="Cheng J.F."/>
            <person name="Lucas S."/>
            <person name="Chen F."/>
            <person name="Nolan M."/>
            <person name="Bruce D."/>
            <person name="Goodwin L."/>
            <person name="Pitluck S."/>
            <person name="Ivanova N."/>
            <person name="Mavromatis K."/>
            <person name="Mikhailova N."/>
            <person name="Pati A."/>
            <person name="Chen A."/>
            <person name="Palaniappan K."/>
            <person name="Land M."/>
            <person name="Hauser L."/>
            <person name="Chang Y.J."/>
            <person name="Jeffries C.D."/>
            <person name="Chain P."/>
            <person name="Saunders E."/>
            <person name="Brettin T."/>
            <person name="Detter J.C."/>
            <person name="Goker M."/>
            <person name="Bristow J."/>
            <person name="Eisen J.A."/>
            <person name="Markowitz V."/>
            <person name="Hugenholtz P."/>
            <person name="Kyrpides N.C."/>
            <person name="Klenk H.P."/>
            <person name="Han C."/>
        </authorList>
    </citation>
    <scope>NUCLEOTIDE SEQUENCE [LARGE SCALE GENOMIC DNA]</scope>
    <source>
        <strain evidence="12">ATCC 49208 / DSM 771 / VKM B-1644</strain>
    </source>
</reference>
<dbReference type="InterPro" id="IPR046893">
    <property type="entry name" value="MSSS"/>
</dbReference>
<evidence type="ECO:0000256" key="8">
    <source>
        <dbReference type="HAMAP-Rule" id="MF_00092"/>
    </source>
</evidence>
<dbReference type="InterPro" id="IPR027417">
    <property type="entry name" value="P-loop_NTPase"/>
</dbReference>
<dbReference type="InterPro" id="IPR005747">
    <property type="entry name" value="MutS2"/>
</dbReference>
<dbReference type="Proteomes" id="UP000002217">
    <property type="component" value="Chromosome"/>
</dbReference>
<dbReference type="CDD" id="cd06503">
    <property type="entry name" value="ATP-synt_Fo_b"/>
    <property type="match status" value="1"/>
</dbReference>
<dbReference type="Gene3D" id="3.40.50.300">
    <property type="entry name" value="P-loop containing nucleotide triphosphate hydrolases"/>
    <property type="match status" value="1"/>
</dbReference>
<dbReference type="InterPro" id="IPR036187">
    <property type="entry name" value="DNA_mismatch_repair_MutS_sf"/>
</dbReference>
<dbReference type="Pfam" id="PF01713">
    <property type="entry name" value="Smr"/>
    <property type="match status" value="1"/>
</dbReference>
<dbReference type="SUPFAM" id="SSF160443">
    <property type="entry name" value="SMR domain-like"/>
    <property type="match status" value="1"/>
</dbReference>
<dbReference type="SMART" id="SM00534">
    <property type="entry name" value="MUTSac"/>
    <property type="match status" value="1"/>
</dbReference>
<keyword evidence="6 8" id="KW-0694">RNA-binding</keyword>
<proteinExistence type="inferred from homology"/>
<dbReference type="EC" id="3.6.4.-" evidence="8"/>
<evidence type="ECO:0000259" key="10">
    <source>
        <dbReference type="PROSITE" id="PS50828"/>
    </source>
</evidence>
<keyword evidence="1 8" id="KW-0540">Nuclease</keyword>
<evidence type="ECO:0000256" key="4">
    <source>
        <dbReference type="ARBA" id="ARBA00022801"/>
    </source>
</evidence>
<keyword evidence="12" id="KW-1185">Reference proteome</keyword>
<feature type="domain" description="Smr" evidence="10">
    <location>
        <begin position="711"/>
        <end position="786"/>
    </location>
</feature>
<dbReference type="GO" id="GO:0030983">
    <property type="term" value="F:mismatched DNA binding"/>
    <property type="evidence" value="ECO:0007669"/>
    <property type="project" value="InterPro"/>
</dbReference>
<dbReference type="InterPro" id="IPR036063">
    <property type="entry name" value="Smr_dom_sf"/>
</dbReference>
<dbReference type="CDD" id="cd03280">
    <property type="entry name" value="ABC_MutS2"/>
    <property type="match status" value="1"/>
</dbReference>
<dbReference type="NCBIfam" id="TIGR01069">
    <property type="entry name" value="mutS2"/>
    <property type="match status" value="1"/>
</dbReference>
<dbReference type="SUPFAM" id="SSF48334">
    <property type="entry name" value="DNA repair protein MutS, domain III"/>
    <property type="match status" value="1"/>
</dbReference>
<evidence type="ECO:0000313" key="12">
    <source>
        <dbReference type="Proteomes" id="UP000002217"/>
    </source>
</evidence>
<dbReference type="Pfam" id="PF00488">
    <property type="entry name" value="MutS_V"/>
    <property type="match status" value="1"/>
</dbReference>
<dbReference type="GO" id="GO:0004519">
    <property type="term" value="F:endonuclease activity"/>
    <property type="evidence" value="ECO:0007669"/>
    <property type="project" value="UniProtKB-UniRule"/>
</dbReference>
<keyword evidence="9" id="KW-0175">Coiled coil</keyword>
<keyword evidence="8" id="KW-0255">Endonuclease</keyword>
<dbReference type="EC" id="3.1.-.-" evidence="8"/>
<dbReference type="PROSITE" id="PS00486">
    <property type="entry name" value="DNA_MISMATCH_REPAIR_2"/>
    <property type="match status" value="1"/>
</dbReference>
<feature type="binding site" evidence="8">
    <location>
        <begin position="332"/>
        <end position="339"/>
    </location>
    <ligand>
        <name>ATP</name>
        <dbReference type="ChEBI" id="CHEBI:30616"/>
    </ligand>
</feature>
<dbReference type="InterPro" id="IPR002625">
    <property type="entry name" value="Smr_dom"/>
</dbReference>
<keyword evidence="2 8" id="KW-0699">rRNA-binding</keyword>
<keyword evidence="3 8" id="KW-0547">Nucleotide-binding</keyword>
<protein>
    <recommendedName>
        <fullName evidence="8">Endonuclease MutS2</fullName>
        <ecNumber evidence="8">3.1.-.-</ecNumber>
    </recommendedName>
    <alternativeName>
        <fullName evidence="8">Ribosome-associated protein quality control-upstream factor</fullName>
        <shortName evidence="8">RQC-upstream factor</shortName>
        <shortName evidence="8">RqcU</shortName>
        <ecNumber evidence="8">3.6.4.-</ecNumber>
    </alternativeName>
</protein>
<dbReference type="HAMAP" id="MF_00092">
    <property type="entry name" value="MutS2"/>
    <property type="match status" value="1"/>
</dbReference>
<dbReference type="STRING" id="485916.Dtox_2390"/>
<evidence type="ECO:0000313" key="11">
    <source>
        <dbReference type="EMBL" id="ACV63201.1"/>
    </source>
</evidence>
<comment type="subunit">
    <text evidence="8">Homodimer. Binds to stalled ribosomes, contacting rRNA.</text>
</comment>